<keyword evidence="3" id="KW-1185">Reference proteome</keyword>
<gene>
    <name evidence="2" type="ORF">TorRG33x02_184710</name>
</gene>
<evidence type="ECO:0000313" key="2">
    <source>
        <dbReference type="EMBL" id="PON85741.1"/>
    </source>
</evidence>
<organism evidence="2 3">
    <name type="scientific">Trema orientale</name>
    <name type="common">Charcoal tree</name>
    <name type="synonym">Celtis orientalis</name>
    <dbReference type="NCBI Taxonomy" id="63057"/>
    <lineage>
        <taxon>Eukaryota</taxon>
        <taxon>Viridiplantae</taxon>
        <taxon>Streptophyta</taxon>
        <taxon>Embryophyta</taxon>
        <taxon>Tracheophyta</taxon>
        <taxon>Spermatophyta</taxon>
        <taxon>Magnoliopsida</taxon>
        <taxon>eudicotyledons</taxon>
        <taxon>Gunneridae</taxon>
        <taxon>Pentapetalae</taxon>
        <taxon>rosids</taxon>
        <taxon>fabids</taxon>
        <taxon>Rosales</taxon>
        <taxon>Cannabaceae</taxon>
        <taxon>Trema</taxon>
    </lineage>
</organism>
<dbReference type="EMBL" id="JXTC01000143">
    <property type="protein sequence ID" value="PON85741.1"/>
    <property type="molecule type" value="Genomic_DNA"/>
</dbReference>
<name>A0A2P5EJM3_TREOI</name>
<accession>A0A2P5EJM3</accession>
<evidence type="ECO:0000256" key="1">
    <source>
        <dbReference type="SAM" id="MobiDB-lite"/>
    </source>
</evidence>
<feature type="region of interest" description="Disordered" evidence="1">
    <location>
        <begin position="1"/>
        <end position="73"/>
    </location>
</feature>
<protein>
    <submittedName>
        <fullName evidence="2">Uncharacterized protein</fullName>
    </submittedName>
</protein>
<dbReference type="InParanoid" id="A0A2P5EJM3"/>
<dbReference type="AlphaFoldDB" id="A0A2P5EJM3"/>
<sequence>MVALQRQLHGAAAPPDPKGRPPFKQKQSKVEKIVRRKRQKKIQVESNVPKTKKKAPKKQASDKITKNNQFAPEDSTNYIAIQKDNVTKNCVNKMSLEMSKEHLSTEQPFHSV</sequence>
<evidence type="ECO:0000313" key="3">
    <source>
        <dbReference type="Proteomes" id="UP000237000"/>
    </source>
</evidence>
<reference evidence="3" key="1">
    <citation type="submission" date="2016-06" db="EMBL/GenBank/DDBJ databases">
        <title>Parallel loss of symbiosis genes in relatives of nitrogen-fixing non-legume Parasponia.</title>
        <authorList>
            <person name="Van Velzen R."/>
            <person name="Holmer R."/>
            <person name="Bu F."/>
            <person name="Rutten L."/>
            <person name="Van Zeijl A."/>
            <person name="Liu W."/>
            <person name="Santuari L."/>
            <person name="Cao Q."/>
            <person name="Sharma T."/>
            <person name="Shen D."/>
            <person name="Roswanjaya Y."/>
            <person name="Wardhani T."/>
            <person name="Kalhor M.S."/>
            <person name="Jansen J."/>
            <person name="Van den Hoogen J."/>
            <person name="Gungor B."/>
            <person name="Hartog M."/>
            <person name="Hontelez J."/>
            <person name="Verver J."/>
            <person name="Yang W.-C."/>
            <person name="Schijlen E."/>
            <person name="Repin R."/>
            <person name="Schilthuizen M."/>
            <person name="Schranz E."/>
            <person name="Heidstra R."/>
            <person name="Miyata K."/>
            <person name="Fedorova E."/>
            <person name="Kohlen W."/>
            <person name="Bisseling T."/>
            <person name="Smit S."/>
            <person name="Geurts R."/>
        </authorList>
    </citation>
    <scope>NUCLEOTIDE SEQUENCE [LARGE SCALE GENOMIC DNA]</scope>
    <source>
        <strain evidence="3">cv. RG33-2</strain>
    </source>
</reference>
<dbReference type="Proteomes" id="UP000237000">
    <property type="component" value="Unassembled WGS sequence"/>
</dbReference>
<comment type="caution">
    <text evidence="2">The sequence shown here is derived from an EMBL/GenBank/DDBJ whole genome shotgun (WGS) entry which is preliminary data.</text>
</comment>
<proteinExistence type="predicted"/>
<dbReference type="OrthoDB" id="10431631at2759"/>